<dbReference type="SUPFAM" id="SSF55021">
    <property type="entry name" value="ACT-like"/>
    <property type="match status" value="1"/>
</dbReference>
<dbReference type="Gene3D" id="3.30.70.260">
    <property type="match status" value="1"/>
</dbReference>
<evidence type="ECO:0000259" key="2">
    <source>
        <dbReference type="PROSITE" id="PS51671"/>
    </source>
</evidence>
<evidence type="ECO:0000256" key="1">
    <source>
        <dbReference type="HAMAP-Rule" id="MF_01054"/>
    </source>
</evidence>
<dbReference type="HAMAP" id="MF_01054">
    <property type="entry name" value="UPF0237"/>
    <property type="match status" value="1"/>
</dbReference>
<comment type="similarity">
    <text evidence="1">Belongs to the UPF0237 family.</text>
</comment>
<dbReference type="AlphaFoldDB" id="A0A1H8CNX2"/>
<feature type="domain" description="ACT" evidence="2">
    <location>
        <begin position="53"/>
        <end position="130"/>
    </location>
</feature>
<name>A0A1H8CNX2_9BACI</name>
<dbReference type="Pfam" id="PF13740">
    <property type="entry name" value="ACT_6"/>
    <property type="match status" value="1"/>
</dbReference>
<dbReference type="Proteomes" id="UP000198553">
    <property type="component" value="Unassembled WGS sequence"/>
</dbReference>
<sequence length="137" mass="15664">MRRRRIHNLRQKDRRVTEQFVILTPNEIGELPISFFISKKTFEVSALNQRRAVVSVIGKDQVGIIAKVTTVLADEKVNILDISQTILQDFFTMMMIVDVTSLENLDALQQKLSELGSPLGLTIQVQLEEIFQAMHRV</sequence>
<keyword evidence="4" id="KW-1185">Reference proteome</keyword>
<dbReference type="PANTHER" id="PTHR34875">
    <property type="entry name" value="UPF0237 PROTEIN MJ1558"/>
    <property type="match status" value="1"/>
</dbReference>
<evidence type="ECO:0000313" key="3">
    <source>
        <dbReference type="EMBL" id="SEM95797.1"/>
    </source>
</evidence>
<dbReference type="CDD" id="cd04872">
    <property type="entry name" value="ACT_1ZPV"/>
    <property type="match status" value="1"/>
</dbReference>
<dbReference type="InterPro" id="IPR050990">
    <property type="entry name" value="UPF0237/GcvR_regulator"/>
</dbReference>
<dbReference type="InterPro" id="IPR002912">
    <property type="entry name" value="ACT_dom"/>
</dbReference>
<gene>
    <name evidence="3" type="ORF">SAMN05192533_107141</name>
</gene>
<evidence type="ECO:0000313" key="4">
    <source>
        <dbReference type="Proteomes" id="UP000198553"/>
    </source>
</evidence>
<dbReference type="PROSITE" id="PS51671">
    <property type="entry name" value="ACT"/>
    <property type="match status" value="1"/>
</dbReference>
<proteinExistence type="inferred from homology"/>
<dbReference type="NCBIfam" id="NF001220">
    <property type="entry name" value="PRK00194.1"/>
    <property type="match status" value="1"/>
</dbReference>
<protein>
    <recommendedName>
        <fullName evidence="1">UPF0237 protein SAMN05192533_107141</fullName>
    </recommendedName>
</protein>
<dbReference type="InterPro" id="IPR022986">
    <property type="entry name" value="UPF0237_ACT"/>
</dbReference>
<dbReference type="STRING" id="930146.SAMN05192533_107141"/>
<dbReference type="EMBL" id="FOBW01000007">
    <property type="protein sequence ID" value="SEM95797.1"/>
    <property type="molecule type" value="Genomic_DNA"/>
</dbReference>
<dbReference type="PANTHER" id="PTHR34875:SF6">
    <property type="entry name" value="UPF0237 PROTEIN MJ1558"/>
    <property type="match status" value="1"/>
</dbReference>
<accession>A0A1H8CNX2</accession>
<reference evidence="4" key="1">
    <citation type="submission" date="2016-10" db="EMBL/GenBank/DDBJ databases">
        <authorList>
            <person name="Varghese N."/>
            <person name="Submissions S."/>
        </authorList>
    </citation>
    <scope>NUCLEOTIDE SEQUENCE [LARGE SCALE GENOMIC DNA]</scope>
    <source>
        <strain evidence="4">B48,IBRC-M 10115,DSM 25386,CECT 8001</strain>
    </source>
</reference>
<dbReference type="InterPro" id="IPR045865">
    <property type="entry name" value="ACT-like_dom_sf"/>
</dbReference>
<organism evidence="3 4">
    <name type="scientific">Mesobacillus persicus</name>
    <dbReference type="NCBI Taxonomy" id="930146"/>
    <lineage>
        <taxon>Bacteria</taxon>
        <taxon>Bacillati</taxon>
        <taxon>Bacillota</taxon>
        <taxon>Bacilli</taxon>
        <taxon>Bacillales</taxon>
        <taxon>Bacillaceae</taxon>
        <taxon>Mesobacillus</taxon>
    </lineage>
</organism>